<dbReference type="Proteomes" id="UP001549110">
    <property type="component" value="Unassembled WGS sequence"/>
</dbReference>
<evidence type="ECO:0000313" key="5">
    <source>
        <dbReference type="EMBL" id="MET3525385.1"/>
    </source>
</evidence>
<dbReference type="GO" id="GO:0003677">
    <property type="term" value="F:DNA binding"/>
    <property type="evidence" value="ECO:0007669"/>
    <property type="project" value="UniProtKB-KW"/>
</dbReference>
<dbReference type="Pfam" id="PF12840">
    <property type="entry name" value="HTH_20"/>
    <property type="match status" value="1"/>
</dbReference>
<evidence type="ECO:0000256" key="2">
    <source>
        <dbReference type="ARBA" id="ARBA00023125"/>
    </source>
</evidence>
<dbReference type="Gene3D" id="1.10.10.10">
    <property type="entry name" value="Winged helix-like DNA-binding domain superfamily/Winged helix DNA-binding domain"/>
    <property type="match status" value="1"/>
</dbReference>
<dbReference type="InterPro" id="IPR036390">
    <property type="entry name" value="WH_DNA-bd_sf"/>
</dbReference>
<comment type="caution">
    <text evidence="5">The sequence shown here is derived from an EMBL/GenBank/DDBJ whole genome shotgun (WGS) entry which is preliminary data.</text>
</comment>
<dbReference type="InterPro" id="IPR051011">
    <property type="entry name" value="Metal_resp_trans_reg"/>
</dbReference>
<dbReference type="PANTHER" id="PTHR43132">
    <property type="entry name" value="ARSENICAL RESISTANCE OPERON REPRESSOR ARSR-RELATED"/>
    <property type="match status" value="1"/>
</dbReference>
<feature type="domain" description="HTH arsR-type" evidence="4">
    <location>
        <begin position="2"/>
        <end position="99"/>
    </location>
</feature>
<keyword evidence="1" id="KW-0805">Transcription regulation</keyword>
<dbReference type="PRINTS" id="PR00778">
    <property type="entry name" value="HTHARSR"/>
</dbReference>
<name>A0ABV2EEC8_9CAUL</name>
<keyword evidence="3" id="KW-0804">Transcription</keyword>
<dbReference type="PROSITE" id="PS50987">
    <property type="entry name" value="HTH_ARSR_2"/>
    <property type="match status" value="1"/>
</dbReference>
<dbReference type="SMART" id="SM00418">
    <property type="entry name" value="HTH_ARSR"/>
    <property type="match status" value="1"/>
</dbReference>
<dbReference type="PANTHER" id="PTHR43132:SF2">
    <property type="entry name" value="ARSENICAL RESISTANCE OPERON REPRESSOR ARSR-RELATED"/>
    <property type="match status" value="1"/>
</dbReference>
<protein>
    <submittedName>
        <fullName evidence="5">DNA-binding transcriptional ArsR family regulator</fullName>
    </submittedName>
</protein>
<evidence type="ECO:0000256" key="3">
    <source>
        <dbReference type="ARBA" id="ARBA00023163"/>
    </source>
</evidence>
<sequence>MLLVIEAPLAIDALSALAHAGRLEAFRLLVKAGPEGLAAGELARLTGSKPNTLSTNLNILSTAGLVSSRRDGRSIIYTAGYDRMRELLAFLMEDCCGGSPEICAPLAAVVSKRCAAEGARA</sequence>
<dbReference type="NCBIfam" id="NF033788">
    <property type="entry name" value="HTH_metalloreg"/>
    <property type="match status" value="1"/>
</dbReference>
<dbReference type="InterPro" id="IPR011991">
    <property type="entry name" value="ArsR-like_HTH"/>
</dbReference>
<evidence type="ECO:0000313" key="6">
    <source>
        <dbReference type="Proteomes" id="UP001549110"/>
    </source>
</evidence>
<accession>A0ABV2EEC8</accession>
<gene>
    <name evidence="5" type="ORF">ABID41_000480</name>
</gene>
<keyword evidence="6" id="KW-1185">Reference proteome</keyword>
<evidence type="ECO:0000259" key="4">
    <source>
        <dbReference type="PROSITE" id="PS50987"/>
    </source>
</evidence>
<organism evidence="5 6">
    <name type="scientific">Phenylobacterium koreense</name>
    <dbReference type="NCBI Taxonomy" id="266125"/>
    <lineage>
        <taxon>Bacteria</taxon>
        <taxon>Pseudomonadati</taxon>
        <taxon>Pseudomonadota</taxon>
        <taxon>Alphaproteobacteria</taxon>
        <taxon>Caulobacterales</taxon>
        <taxon>Caulobacteraceae</taxon>
        <taxon>Phenylobacterium</taxon>
    </lineage>
</organism>
<dbReference type="InterPro" id="IPR001845">
    <property type="entry name" value="HTH_ArsR_DNA-bd_dom"/>
</dbReference>
<dbReference type="InterPro" id="IPR036388">
    <property type="entry name" value="WH-like_DNA-bd_sf"/>
</dbReference>
<dbReference type="CDD" id="cd00090">
    <property type="entry name" value="HTH_ARSR"/>
    <property type="match status" value="1"/>
</dbReference>
<dbReference type="EMBL" id="JBEPLU010000001">
    <property type="protein sequence ID" value="MET3525385.1"/>
    <property type="molecule type" value="Genomic_DNA"/>
</dbReference>
<reference evidence="5 6" key="1">
    <citation type="submission" date="2024-06" db="EMBL/GenBank/DDBJ databases">
        <title>Genomic Encyclopedia of Type Strains, Phase IV (KMG-IV): sequencing the most valuable type-strain genomes for metagenomic binning, comparative biology and taxonomic classification.</title>
        <authorList>
            <person name="Goeker M."/>
        </authorList>
    </citation>
    <scope>NUCLEOTIDE SEQUENCE [LARGE SCALE GENOMIC DNA]</scope>
    <source>
        <strain evidence="5 6">DSM 17809</strain>
    </source>
</reference>
<keyword evidence="2 5" id="KW-0238">DNA-binding</keyword>
<evidence type="ECO:0000256" key="1">
    <source>
        <dbReference type="ARBA" id="ARBA00023015"/>
    </source>
</evidence>
<dbReference type="SUPFAM" id="SSF46785">
    <property type="entry name" value="Winged helix' DNA-binding domain"/>
    <property type="match status" value="1"/>
</dbReference>
<proteinExistence type="predicted"/>